<keyword evidence="1" id="KW-0411">Iron-sulfur</keyword>
<dbReference type="NCBIfam" id="NF011991">
    <property type="entry name" value="PRK15447.1"/>
    <property type="match status" value="1"/>
</dbReference>
<evidence type="ECO:0000313" key="2">
    <source>
        <dbReference type="EMBL" id="UXI70485.1"/>
    </source>
</evidence>
<feature type="binding site" evidence="1">
    <location>
        <position position="192"/>
    </location>
    <ligand>
        <name>[4Fe-4S] cluster</name>
        <dbReference type="ChEBI" id="CHEBI:49883"/>
    </ligand>
</feature>
<dbReference type="Proteomes" id="UP001064632">
    <property type="component" value="Chromosome"/>
</dbReference>
<comment type="similarity">
    <text evidence="1">Belongs to the peptidase U32 family. UbiV subfamily.</text>
</comment>
<dbReference type="InterPro" id="IPR043693">
    <property type="entry name" value="UbiV"/>
</dbReference>
<comment type="pathway">
    <text evidence="1">Cofactor biosynthesis; ubiquinone biosynthesis.</text>
</comment>
<dbReference type="PANTHER" id="PTHR30217:SF11">
    <property type="entry name" value="UBIQUINONE BIOSYNTHESIS PROTEIN UBIV"/>
    <property type="match status" value="1"/>
</dbReference>
<evidence type="ECO:0000313" key="3">
    <source>
        <dbReference type="Proteomes" id="UP001064632"/>
    </source>
</evidence>
<sequence length="294" mass="32914">MKLSIAPMPYFWPRERTVAFYREAAEWPVDILYLGETVCSKRRELRTRDWIDLAHDLADRGKEVVMSTLALIEAESEVAVVRRLAENGHCWIEANDVTAVQICRERGIPFVGGPSLNIYNHVTLRRLVDDGMRRWVAGTEHSRDLVAAIHTAIRSDGEEPPSLEVFAHGRLSLAWSARCFTARAFDIAKDHCGFRCIEHPDGLALATRDGRPFLRVNGIQIQSEAVVDMSPEVPDLRSLGVDVLRLSPQAEGMAAIVSHFDLARRESRALPPIGVRNGYWHGEPGMPGVPPRQP</sequence>
<comment type="cofactor">
    <cofactor evidence="1">
        <name>[4Fe-4S] cluster</name>
        <dbReference type="ChEBI" id="CHEBI:49883"/>
    </cofactor>
</comment>
<dbReference type="RefSeq" id="WP_261697433.1">
    <property type="nucleotide sequence ID" value="NZ_CP104694.1"/>
</dbReference>
<feature type="binding site" evidence="1">
    <location>
        <position position="196"/>
    </location>
    <ligand>
        <name>[4Fe-4S] cluster</name>
        <dbReference type="ChEBI" id="CHEBI:49883"/>
    </ligand>
</feature>
<keyword evidence="1" id="KW-0479">Metal-binding</keyword>
<dbReference type="InterPro" id="IPR051454">
    <property type="entry name" value="RNA/ubiquinone_mod_enzymes"/>
</dbReference>
<reference evidence="2" key="1">
    <citation type="submission" date="2022-09" db="EMBL/GenBank/DDBJ databases">
        <title>Tahibacter sp. nov., isolated from a fresh water.</title>
        <authorList>
            <person name="Baek J.H."/>
            <person name="Lee J.K."/>
            <person name="Kim J.M."/>
            <person name="Jeon C.O."/>
        </authorList>
    </citation>
    <scope>NUCLEOTIDE SEQUENCE</scope>
    <source>
        <strain evidence="2">W38</strain>
    </source>
</reference>
<dbReference type="HAMAP" id="MF_02233">
    <property type="entry name" value="UbiV"/>
    <property type="match status" value="1"/>
</dbReference>
<dbReference type="EMBL" id="CP104694">
    <property type="protein sequence ID" value="UXI70485.1"/>
    <property type="molecule type" value="Genomic_DNA"/>
</dbReference>
<gene>
    <name evidence="1" type="primary">ubiV</name>
    <name evidence="2" type="ORF">N4264_12860</name>
</gene>
<organism evidence="2 3">
    <name type="scientific">Tahibacter amnicola</name>
    <dbReference type="NCBI Taxonomy" id="2976241"/>
    <lineage>
        <taxon>Bacteria</taxon>
        <taxon>Pseudomonadati</taxon>
        <taxon>Pseudomonadota</taxon>
        <taxon>Gammaproteobacteria</taxon>
        <taxon>Lysobacterales</taxon>
        <taxon>Rhodanobacteraceae</taxon>
        <taxon>Tahibacter</taxon>
    </lineage>
</organism>
<comment type="function">
    <text evidence="1">Required for O(2)-independent ubiquinone (coenzyme Q) biosynthesis. Together with UbiU, is essential for the C6-hydroxylation reaction in the oxygen-independent ubiquinone biosynthesis pathway.</text>
</comment>
<keyword evidence="1" id="KW-0004">4Fe-4S</keyword>
<proteinExistence type="inferred from homology"/>
<keyword evidence="3" id="KW-1185">Reference proteome</keyword>
<keyword evidence="1" id="KW-0831">Ubiquinone biosynthesis</keyword>
<comment type="subunit">
    <text evidence="1">Forms a heterodimer with UbiU.</text>
</comment>
<evidence type="ECO:0000256" key="1">
    <source>
        <dbReference type="HAMAP-Rule" id="MF_02233"/>
    </source>
</evidence>
<dbReference type="InterPro" id="IPR001539">
    <property type="entry name" value="Peptidase_U32"/>
</dbReference>
<protein>
    <recommendedName>
        <fullName evidence="1">Ubiquinone biosynthesis protein UbiV</fullName>
    </recommendedName>
</protein>
<accession>A0ABY6BKU4</accession>
<feature type="binding site" evidence="1">
    <location>
        <position position="39"/>
    </location>
    <ligand>
        <name>[4Fe-4S] cluster</name>
        <dbReference type="ChEBI" id="CHEBI:49883"/>
    </ligand>
</feature>
<dbReference type="PANTHER" id="PTHR30217">
    <property type="entry name" value="PEPTIDASE U32 FAMILY"/>
    <property type="match status" value="1"/>
</dbReference>
<feature type="binding site" evidence="1">
    <location>
        <position position="179"/>
    </location>
    <ligand>
        <name>[4Fe-4S] cluster</name>
        <dbReference type="ChEBI" id="CHEBI:49883"/>
    </ligand>
</feature>
<keyword evidence="1" id="KW-0408">Iron</keyword>
<name>A0ABY6BKU4_9GAMM</name>
<dbReference type="Pfam" id="PF01136">
    <property type="entry name" value="Peptidase_U32"/>
    <property type="match status" value="1"/>
</dbReference>